<accession>A0A286D6X1</accession>
<dbReference type="InterPro" id="IPR013216">
    <property type="entry name" value="Methyltransf_11"/>
</dbReference>
<protein>
    <submittedName>
        <fullName evidence="2">Methyltransferase domain-containing protein</fullName>
    </submittedName>
</protein>
<evidence type="ECO:0000313" key="3">
    <source>
        <dbReference type="Proteomes" id="UP000219374"/>
    </source>
</evidence>
<reference evidence="2 3" key="1">
    <citation type="submission" date="2017-09" db="EMBL/GenBank/DDBJ databases">
        <authorList>
            <person name="Ehlers B."/>
            <person name="Leendertz F.H."/>
        </authorList>
    </citation>
    <scope>NUCLEOTIDE SEQUENCE [LARGE SCALE GENOMIC DNA]</scope>
    <source>
        <strain evidence="2 3">CGMCC 1.10978</strain>
    </source>
</reference>
<evidence type="ECO:0000259" key="1">
    <source>
        <dbReference type="Pfam" id="PF08241"/>
    </source>
</evidence>
<sequence>MEGRERMITEVTSLNSGAWTCVGVSVRSLIDGYSGAPLLVEEQKVPGRHWLNTKLSMSFRKDERLEIFFALRQMDSARIRIRLDLAGTTRNGLIDMATAEVLSSEFTAFEVQRARDGAIWVTATIGVPTDIAYLNVGLMLESAHGEYEYLGGGTAFVIEALEIRNTGVMYSDPSVHSRHEPFGRAAHHLCKGKGLEVGALHRPFDLDAHVTYLDYEKTASLRKDYKADPRVGDIRQVQVVWKENNYPFFDDDAFDFVINSHVLEHVCNPGRAIEEWLRIIGPGGVLYMVVPDKNYTFDKPREITPLEHLMEEFHAKTQLIARAHYEDYVRNREGGKTGKDAEAAIEAAFKRQSSIHVHTFTKDSLREFLETLMRHLNFKIEHFEAENMHIHVALRKLSDQSLSTH</sequence>
<dbReference type="InterPro" id="IPR029063">
    <property type="entry name" value="SAM-dependent_MTases_sf"/>
</dbReference>
<gene>
    <name evidence="2" type="ORF">SAMN06296416_103311</name>
</gene>
<organism evidence="2 3">
    <name type="scientific">Pseudoxanthomonas wuyuanensis</name>
    <dbReference type="NCBI Taxonomy" id="1073196"/>
    <lineage>
        <taxon>Bacteria</taxon>
        <taxon>Pseudomonadati</taxon>
        <taxon>Pseudomonadota</taxon>
        <taxon>Gammaproteobacteria</taxon>
        <taxon>Lysobacterales</taxon>
        <taxon>Lysobacteraceae</taxon>
        <taxon>Pseudoxanthomonas</taxon>
    </lineage>
</organism>
<evidence type="ECO:0000313" key="2">
    <source>
        <dbReference type="EMBL" id="SOD54386.1"/>
    </source>
</evidence>
<dbReference type="Pfam" id="PF08241">
    <property type="entry name" value="Methyltransf_11"/>
    <property type="match status" value="1"/>
</dbReference>
<proteinExistence type="predicted"/>
<dbReference type="Proteomes" id="UP000219374">
    <property type="component" value="Unassembled WGS sequence"/>
</dbReference>
<name>A0A286D6X1_9GAMM</name>
<keyword evidence="3" id="KW-1185">Reference proteome</keyword>
<keyword evidence="2" id="KW-0808">Transferase</keyword>
<dbReference type="AlphaFoldDB" id="A0A286D6X1"/>
<dbReference type="Gene3D" id="3.40.50.150">
    <property type="entry name" value="Vaccinia Virus protein VP39"/>
    <property type="match status" value="1"/>
</dbReference>
<dbReference type="GO" id="GO:0032259">
    <property type="term" value="P:methylation"/>
    <property type="evidence" value="ECO:0007669"/>
    <property type="project" value="UniProtKB-KW"/>
</dbReference>
<dbReference type="GO" id="GO:0008757">
    <property type="term" value="F:S-adenosylmethionine-dependent methyltransferase activity"/>
    <property type="evidence" value="ECO:0007669"/>
    <property type="project" value="InterPro"/>
</dbReference>
<feature type="domain" description="Methyltransferase type 11" evidence="1">
    <location>
        <begin position="192"/>
        <end position="287"/>
    </location>
</feature>
<dbReference type="SUPFAM" id="SSF53335">
    <property type="entry name" value="S-adenosyl-L-methionine-dependent methyltransferases"/>
    <property type="match status" value="1"/>
</dbReference>
<keyword evidence="2" id="KW-0489">Methyltransferase</keyword>
<dbReference type="EMBL" id="OCND01000003">
    <property type="protein sequence ID" value="SOD54386.1"/>
    <property type="molecule type" value="Genomic_DNA"/>
</dbReference>